<dbReference type="GO" id="GO:0016705">
    <property type="term" value="F:oxidoreductase activity, acting on paired donors, with incorporation or reduction of molecular oxygen"/>
    <property type="evidence" value="ECO:0007669"/>
    <property type="project" value="InterPro"/>
</dbReference>
<dbReference type="PROSITE" id="PS01304">
    <property type="entry name" value="UBIH"/>
    <property type="match status" value="1"/>
</dbReference>
<proteinExistence type="inferred from homology"/>
<reference evidence="8" key="2">
    <citation type="submission" date="2020-06" db="EMBL/GenBank/DDBJ databases">
        <authorList>
            <person name="Sheffer M."/>
        </authorList>
    </citation>
    <scope>NUCLEOTIDE SEQUENCE</scope>
</reference>
<reference evidence="8" key="1">
    <citation type="journal article" date="2020" name="bioRxiv">
        <title>Chromosome-level reference genome of the European wasp spider Argiope bruennichi: a resource for studies on range expansion and evolutionary adaptation.</title>
        <authorList>
            <person name="Sheffer M.M."/>
            <person name="Hoppe A."/>
            <person name="Krehenwinkel H."/>
            <person name="Uhl G."/>
            <person name="Kuss A.W."/>
            <person name="Jensen L."/>
            <person name="Jensen C."/>
            <person name="Gillespie R.G."/>
            <person name="Hoff K.J."/>
            <person name="Prost S."/>
        </authorList>
    </citation>
    <scope>NUCLEOTIDE SEQUENCE</scope>
</reference>
<dbReference type="GO" id="GO:0005739">
    <property type="term" value="C:mitochondrion"/>
    <property type="evidence" value="ECO:0007669"/>
    <property type="project" value="TreeGrafter"/>
</dbReference>
<keyword evidence="3" id="KW-0285">Flavoprotein</keyword>
<dbReference type="FunFam" id="3.50.50.60:FF:000021">
    <property type="entry name" value="Ubiquinone biosynthesis monooxygenase COQ6"/>
    <property type="match status" value="1"/>
</dbReference>
<feature type="domain" description="FAD-binding" evidence="7">
    <location>
        <begin position="220"/>
        <end position="305"/>
    </location>
</feature>
<organism evidence="8 9">
    <name type="scientific">Argiope bruennichi</name>
    <name type="common">Wasp spider</name>
    <name type="synonym">Aranea bruennichi</name>
    <dbReference type="NCBI Taxonomy" id="94029"/>
    <lineage>
        <taxon>Eukaryota</taxon>
        <taxon>Metazoa</taxon>
        <taxon>Ecdysozoa</taxon>
        <taxon>Arthropoda</taxon>
        <taxon>Chelicerata</taxon>
        <taxon>Arachnida</taxon>
        <taxon>Araneae</taxon>
        <taxon>Araneomorphae</taxon>
        <taxon>Entelegynae</taxon>
        <taxon>Araneoidea</taxon>
        <taxon>Araneidae</taxon>
        <taxon>Argiope</taxon>
    </lineage>
</organism>
<evidence type="ECO:0000313" key="8">
    <source>
        <dbReference type="EMBL" id="KAF8788523.1"/>
    </source>
</evidence>
<accession>A0A8T0FI66</accession>
<dbReference type="InterPro" id="IPR051205">
    <property type="entry name" value="UbiH/COQ6_monooxygenase"/>
</dbReference>
<evidence type="ECO:0000256" key="4">
    <source>
        <dbReference type="ARBA" id="ARBA00022827"/>
    </source>
</evidence>
<sequence length="353" mass="39140">MKEVKKMVIWESCSDARISFQHNAMHDDIAYIVENDVILNSLWSTIDGLSDKIHVLKGMKATNLILPSDETELVTVELQNGIPLKTKLLVGADGVNSLVRNKMKVKYINWNYDQKGIVATLKLSEPTENVVAWQRFLPTGPIALLPLSDDLCSLVWTVSLPMCEKLLKMPEDQFVDSLNSSLWDQERKNSIIESAISNLKNVISALTPGYESVRQLPPSILSVEPKSRAAFPLGLGHSTEYVAPRVALVGDSAHRVHPLAGQGVNLGFGDVKCLTECLEKSVYNGDSIGSLQYLLEYETKRQRHVLPTMIAIDALNRIYKTDLTPFVLLRSLGVTALDACQPMKNLMINQASV</sequence>
<dbReference type="PANTHER" id="PTHR43876">
    <property type="entry name" value="UBIQUINONE BIOSYNTHESIS MONOOXYGENASE COQ6, MITOCHONDRIAL"/>
    <property type="match status" value="1"/>
</dbReference>
<keyword evidence="5" id="KW-0560">Oxidoreductase</keyword>
<dbReference type="AlphaFoldDB" id="A0A8T0FI66"/>
<comment type="caution">
    <text evidence="8">The sequence shown here is derived from an EMBL/GenBank/DDBJ whole genome shotgun (WGS) entry which is preliminary data.</text>
</comment>
<comment type="similarity">
    <text evidence="2">Belongs to the UbiH/COQ6 family.</text>
</comment>
<dbReference type="InterPro" id="IPR010971">
    <property type="entry name" value="UbiH/COQ6"/>
</dbReference>
<dbReference type="GO" id="GO:0004497">
    <property type="term" value="F:monooxygenase activity"/>
    <property type="evidence" value="ECO:0007669"/>
    <property type="project" value="UniProtKB-KW"/>
</dbReference>
<keyword evidence="6 8" id="KW-0503">Monooxygenase</keyword>
<keyword evidence="9" id="KW-1185">Reference proteome</keyword>
<evidence type="ECO:0000259" key="7">
    <source>
        <dbReference type="Pfam" id="PF01494"/>
    </source>
</evidence>
<evidence type="ECO:0000256" key="6">
    <source>
        <dbReference type="ARBA" id="ARBA00023033"/>
    </source>
</evidence>
<gene>
    <name evidence="8" type="ORF">HNY73_006555</name>
</gene>
<dbReference type="PANTHER" id="PTHR43876:SF7">
    <property type="entry name" value="UBIQUINONE BIOSYNTHESIS MONOOXYGENASE COQ6, MITOCHONDRIAL"/>
    <property type="match status" value="1"/>
</dbReference>
<keyword evidence="8" id="KW-0830">Ubiquinone</keyword>
<evidence type="ECO:0000256" key="1">
    <source>
        <dbReference type="ARBA" id="ARBA00001974"/>
    </source>
</evidence>
<name>A0A8T0FI66_ARGBR</name>
<dbReference type="Proteomes" id="UP000807504">
    <property type="component" value="Unassembled WGS sequence"/>
</dbReference>
<dbReference type="SUPFAM" id="SSF51905">
    <property type="entry name" value="FAD/NAD(P)-binding domain"/>
    <property type="match status" value="1"/>
</dbReference>
<keyword evidence="4" id="KW-0274">FAD</keyword>
<dbReference type="Gene3D" id="3.50.50.60">
    <property type="entry name" value="FAD/NAD(P)-binding domain"/>
    <property type="match status" value="2"/>
</dbReference>
<dbReference type="InterPro" id="IPR002938">
    <property type="entry name" value="FAD-bd"/>
</dbReference>
<dbReference type="NCBIfam" id="TIGR01988">
    <property type="entry name" value="Ubi-OHases"/>
    <property type="match status" value="1"/>
</dbReference>
<evidence type="ECO:0000313" key="9">
    <source>
        <dbReference type="Proteomes" id="UP000807504"/>
    </source>
</evidence>
<comment type="cofactor">
    <cofactor evidence="1">
        <name>FAD</name>
        <dbReference type="ChEBI" id="CHEBI:57692"/>
    </cofactor>
</comment>
<dbReference type="InterPro" id="IPR018168">
    <property type="entry name" value="Ubi_Hdrlase_CS"/>
</dbReference>
<dbReference type="EMBL" id="JABXBU010000012">
    <property type="protein sequence ID" value="KAF8788523.1"/>
    <property type="molecule type" value="Genomic_DNA"/>
</dbReference>
<evidence type="ECO:0000256" key="5">
    <source>
        <dbReference type="ARBA" id="ARBA00023002"/>
    </source>
</evidence>
<evidence type="ECO:0000256" key="3">
    <source>
        <dbReference type="ARBA" id="ARBA00022630"/>
    </source>
</evidence>
<dbReference type="GO" id="GO:0006744">
    <property type="term" value="P:ubiquinone biosynthetic process"/>
    <property type="evidence" value="ECO:0007669"/>
    <property type="project" value="InterPro"/>
</dbReference>
<protein>
    <submittedName>
        <fullName evidence="8">Ubiquinone biosynthesis monooxygenase COQ6 like protein</fullName>
    </submittedName>
</protein>
<dbReference type="InterPro" id="IPR036188">
    <property type="entry name" value="FAD/NAD-bd_sf"/>
</dbReference>
<dbReference type="PRINTS" id="PR00420">
    <property type="entry name" value="RNGMNOXGNASE"/>
</dbReference>
<dbReference type="GO" id="GO:0071949">
    <property type="term" value="F:FAD binding"/>
    <property type="evidence" value="ECO:0007669"/>
    <property type="project" value="InterPro"/>
</dbReference>
<dbReference type="Pfam" id="PF01494">
    <property type="entry name" value="FAD_binding_3"/>
    <property type="match status" value="1"/>
</dbReference>
<evidence type="ECO:0000256" key="2">
    <source>
        <dbReference type="ARBA" id="ARBA00005349"/>
    </source>
</evidence>